<feature type="coiled-coil region" evidence="5">
    <location>
        <begin position="255"/>
        <end position="282"/>
    </location>
</feature>
<evidence type="ECO:0000256" key="5">
    <source>
        <dbReference type="SAM" id="Coils"/>
    </source>
</evidence>
<keyword evidence="3 4" id="KW-0597">Phosphoprotein</keyword>
<evidence type="ECO:0000256" key="1">
    <source>
        <dbReference type="ARBA" id="ARBA00000085"/>
    </source>
</evidence>
<evidence type="ECO:0000256" key="6">
    <source>
        <dbReference type="SAM" id="Phobius"/>
    </source>
</evidence>
<dbReference type="InterPro" id="IPR036097">
    <property type="entry name" value="HisK_dim/P_sf"/>
</dbReference>
<feature type="modified residue" description="4-aspartylphosphate" evidence="4">
    <location>
        <position position="578"/>
    </location>
</feature>
<keyword evidence="6" id="KW-0812">Transmembrane</keyword>
<dbReference type="InterPro" id="IPR007891">
    <property type="entry name" value="CHASE3"/>
</dbReference>
<dbReference type="GO" id="GO:0000155">
    <property type="term" value="F:phosphorelay sensor kinase activity"/>
    <property type="evidence" value="ECO:0007669"/>
    <property type="project" value="InterPro"/>
</dbReference>
<evidence type="ECO:0000313" key="9">
    <source>
        <dbReference type="EMBL" id="SNS66262.1"/>
    </source>
</evidence>
<reference evidence="9 10" key="1">
    <citation type="submission" date="2017-06" db="EMBL/GenBank/DDBJ databases">
        <authorList>
            <person name="Kim H.J."/>
            <person name="Triplett B.A."/>
        </authorList>
    </citation>
    <scope>NUCLEOTIDE SEQUENCE [LARGE SCALE GENOMIC DNA]</scope>
    <source>
        <strain evidence="9 10">DS15</strain>
    </source>
</reference>
<comment type="catalytic activity">
    <reaction evidence="1">
        <text>ATP + protein L-histidine = ADP + protein N-phospho-L-histidine.</text>
        <dbReference type="EC" id="2.7.13.3"/>
    </reaction>
</comment>
<dbReference type="SUPFAM" id="SSF47384">
    <property type="entry name" value="Homodimeric domain of signal transducing histidine kinase"/>
    <property type="match status" value="1"/>
</dbReference>
<dbReference type="OrthoDB" id="9796100at2"/>
<dbReference type="PRINTS" id="PR00344">
    <property type="entry name" value="BCTRLSENSOR"/>
</dbReference>
<feature type="domain" description="Response regulatory" evidence="8">
    <location>
        <begin position="528"/>
        <end position="641"/>
    </location>
</feature>
<evidence type="ECO:0000259" key="8">
    <source>
        <dbReference type="PROSITE" id="PS50110"/>
    </source>
</evidence>
<dbReference type="PROSITE" id="PS50110">
    <property type="entry name" value="RESPONSE_REGULATORY"/>
    <property type="match status" value="1"/>
</dbReference>
<dbReference type="InterPro" id="IPR004358">
    <property type="entry name" value="Sig_transdc_His_kin-like_C"/>
</dbReference>
<dbReference type="Pfam" id="PF05227">
    <property type="entry name" value="CHASE3"/>
    <property type="match status" value="1"/>
</dbReference>
<dbReference type="Proteomes" id="UP000198339">
    <property type="component" value="Unassembled WGS sequence"/>
</dbReference>
<dbReference type="InterPro" id="IPR003594">
    <property type="entry name" value="HATPase_dom"/>
</dbReference>
<keyword evidence="6" id="KW-1133">Transmembrane helix</keyword>
<feature type="transmembrane region" description="Helical" evidence="6">
    <location>
        <begin position="20"/>
        <end position="41"/>
    </location>
</feature>
<evidence type="ECO:0000313" key="10">
    <source>
        <dbReference type="Proteomes" id="UP000198339"/>
    </source>
</evidence>
<dbReference type="InterPro" id="IPR036890">
    <property type="entry name" value="HATPase_C_sf"/>
</dbReference>
<dbReference type="Pfam" id="PF00512">
    <property type="entry name" value="HisKA"/>
    <property type="match status" value="1"/>
</dbReference>
<accession>A0A239GC25</accession>
<dbReference type="Gene3D" id="3.30.565.10">
    <property type="entry name" value="Histidine kinase-like ATPase, C-terminal domain"/>
    <property type="match status" value="1"/>
</dbReference>
<feature type="transmembrane region" description="Helical" evidence="6">
    <location>
        <begin position="199"/>
        <end position="221"/>
    </location>
</feature>
<evidence type="ECO:0000256" key="4">
    <source>
        <dbReference type="PROSITE-ProRule" id="PRU00169"/>
    </source>
</evidence>
<dbReference type="EC" id="2.7.13.3" evidence="2"/>
<dbReference type="SUPFAM" id="SSF52172">
    <property type="entry name" value="CheY-like"/>
    <property type="match status" value="1"/>
</dbReference>
<dbReference type="Pfam" id="PF00072">
    <property type="entry name" value="Response_reg"/>
    <property type="match status" value="1"/>
</dbReference>
<keyword evidence="6" id="KW-0472">Membrane</keyword>
<dbReference type="SUPFAM" id="SSF55874">
    <property type="entry name" value="ATPase domain of HSP90 chaperone/DNA topoisomerase II/histidine kinase"/>
    <property type="match status" value="1"/>
</dbReference>
<dbReference type="CDD" id="cd00082">
    <property type="entry name" value="HisKA"/>
    <property type="match status" value="1"/>
</dbReference>
<dbReference type="EMBL" id="FZPA01000003">
    <property type="protein sequence ID" value="SNS66262.1"/>
    <property type="molecule type" value="Genomic_DNA"/>
</dbReference>
<dbReference type="PROSITE" id="PS50109">
    <property type="entry name" value="HIS_KIN"/>
    <property type="match status" value="1"/>
</dbReference>
<keyword evidence="5" id="KW-0175">Coiled coil</keyword>
<dbReference type="SMART" id="SM00387">
    <property type="entry name" value="HATPase_c"/>
    <property type="match status" value="1"/>
</dbReference>
<dbReference type="Pfam" id="PF02518">
    <property type="entry name" value="HATPase_c"/>
    <property type="match status" value="1"/>
</dbReference>
<dbReference type="InterPro" id="IPR003661">
    <property type="entry name" value="HisK_dim/P_dom"/>
</dbReference>
<evidence type="ECO:0000256" key="3">
    <source>
        <dbReference type="ARBA" id="ARBA00022553"/>
    </source>
</evidence>
<dbReference type="SMART" id="SM00448">
    <property type="entry name" value="REC"/>
    <property type="match status" value="1"/>
</dbReference>
<sequence>MFEQDSDSIAEGRRQRLRFWLTAGVGAILVGVVTALVLLLMRANDNYDRSLGWQAHSLEVISQTRSLDAALARAEAALGRFAVGLQKEDGRMFQQQWGVAMQYLGLLQRNVRDNSAQAQLVAALTEELNQRGEQLGDAALSANYRQTVAAISKYNAAGHDPALNRIDKLVTQLIRDERALLAQRNRIAASDRASLNQAILMFSLLGAAAAVVAIGATFSLLRAESERRLARREQLAESDRAMELEAAVVARTAELADANEALRSEMSERETAEARLRQAQKMEAVGQLTGGIAHDFNNMLAVVVGGLELAQRWLTEAPDKAERHIRNALDGANRAADLTRRLLTFARAEPARPEMTDIDDCIQGFSELMARTIGDRIALTLDLNAAGLRCRIDRQQFENALLNLAVNARDAMEGRGSLTIRTLRDEEEESAALAVQVIDTGCGMSPEVIERVFDPFYTTKPVGQGTGLGMSQVFAFCRQSGGEVQIHSTEGEGTSVAMLLPVARAHDAADADDTATVVPATVPGHALDILVVEDDRRVLAATVDAVNELGHTAVACPDPLQAEAMVEKHGGFDLVLSDVLMPALTGPEMIARLKARWPNLSVLFVTGYAGDASELASFGDHDVLRKPFTLAALDQAIQRSGSPREGTRLAS</sequence>
<dbReference type="RefSeq" id="WP_089215190.1">
    <property type="nucleotide sequence ID" value="NZ_FZPA01000003.1"/>
</dbReference>
<dbReference type="CDD" id="cd00156">
    <property type="entry name" value="REC"/>
    <property type="match status" value="1"/>
</dbReference>
<keyword evidence="10" id="KW-1185">Reference proteome</keyword>
<dbReference type="PANTHER" id="PTHR43065">
    <property type="entry name" value="SENSOR HISTIDINE KINASE"/>
    <property type="match status" value="1"/>
</dbReference>
<dbReference type="InterPro" id="IPR005467">
    <property type="entry name" value="His_kinase_dom"/>
</dbReference>
<dbReference type="InterPro" id="IPR011006">
    <property type="entry name" value="CheY-like_superfamily"/>
</dbReference>
<dbReference type="SMART" id="SM00388">
    <property type="entry name" value="HisKA"/>
    <property type="match status" value="1"/>
</dbReference>
<dbReference type="PANTHER" id="PTHR43065:SF42">
    <property type="entry name" value="TWO-COMPONENT SENSOR PPRA"/>
    <property type="match status" value="1"/>
</dbReference>
<dbReference type="AlphaFoldDB" id="A0A239GC25"/>
<feature type="domain" description="Histidine kinase" evidence="7">
    <location>
        <begin position="291"/>
        <end position="504"/>
    </location>
</feature>
<evidence type="ECO:0000256" key="2">
    <source>
        <dbReference type="ARBA" id="ARBA00012438"/>
    </source>
</evidence>
<name>A0A239GC25_9SPHN</name>
<organism evidence="9 10">
    <name type="scientific">Sphingopyxis indica</name>
    <dbReference type="NCBI Taxonomy" id="436663"/>
    <lineage>
        <taxon>Bacteria</taxon>
        <taxon>Pseudomonadati</taxon>
        <taxon>Pseudomonadota</taxon>
        <taxon>Alphaproteobacteria</taxon>
        <taxon>Sphingomonadales</taxon>
        <taxon>Sphingomonadaceae</taxon>
        <taxon>Sphingopyxis</taxon>
    </lineage>
</organism>
<dbReference type="InterPro" id="IPR001789">
    <property type="entry name" value="Sig_transdc_resp-reg_receiver"/>
</dbReference>
<dbReference type="Gene3D" id="3.40.50.2300">
    <property type="match status" value="1"/>
</dbReference>
<proteinExistence type="predicted"/>
<gene>
    <name evidence="9" type="ORF">SAMN06295955_103106</name>
</gene>
<dbReference type="Gene3D" id="1.10.287.130">
    <property type="match status" value="1"/>
</dbReference>
<evidence type="ECO:0000259" key="7">
    <source>
        <dbReference type="PROSITE" id="PS50109"/>
    </source>
</evidence>
<protein>
    <recommendedName>
        <fullName evidence="2">histidine kinase</fullName>
        <ecNumber evidence="2">2.7.13.3</ecNumber>
    </recommendedName>
</protein>